<dbReference type="GO" id="GO:0000976">
    <property type="term" value="F:transcription cis-regulatory region binding"/>
    <property type="evidence" value="ECO:0000318"/>
    <property type="project" value="GO_Central"/>
</dbReference>
<keyword evidence="2" id="KW-0805">Transcription regulation</keyword>
<evidence type="ECO:0000256" key="6">
    <source>
        <dbReference type="SAM" id="MobiDB-lite"/>
    </source>
</evidence>
<accession>A0A2C9WA08</accession>
<keyword evidence="3" id="KW-0238">DNA-binding</keyword>
<dbReference type="SMART" id="SM00774">
    <property type="entry name" value="WRKY"/>
    <property type="match status" value="1"/>
</dbReference>
<keyword evidence="4" id="KW-0804">Transcription</keyword>
<reference evidence="9" key="1">
    <citation type="journal article" date="2016" name="Nat. Biotechnol.">
        <title>Sequencing wild and cultivated cassava and related species reveals extensive interspecific hybridization and genetic diversity.</title>
        <authorList>
            <person name="Bredeson J.V."/>
            <person name="Lyons J.B."/>
            <person name="Prochnik S.E."/>
            <person name="Wu G.A."/>
            <person name="Ha C.M."/>
            <person name="Edsinger-Gonzales E."/>
            <person name="Grimwood J."/>
            <person name="Schmutz J."/>
            <person name="Rabbi I.Y."/>
            <person name="Egesi C."/>
            <person name="Nauluvula P."/>
            <person name="Lebot V."/>
            <person name="Ndunguru J."/>
            <person name="Mkamilo G."/>
            <person name="Bart R.S."/>
            <person name="Setter T.L."/>
            <person name="Gleadow R.M."/>
            <person name="Kulakow P."/>
            <person name="Ferguson M.E."/>
            <person name="Rounsley S."/>
            <person name="Rokhsar D.S."/>
        </authorList>
    </citation>
    <scope>NUCLEOTIDE SEQUENCE [LARGE SCALE GENOMIC DNA]</scope>
    <source>
        <strain evidence="9">cv. AM560-2</strain>
    </source>
</reference>
<evidence type="ECO:0000256" key="2">
    <source>
        <dbReference type="ARBA" id="ARBA00023015"/>
    </source>
</evidence>
<evidence type="ECO:0000313" key="8">
    <source>
        <dbReference type="EMBL" id="OAY56443.1"/>
    </source>
</evidence>
<dbReference type="OrthoDB" id="1921377at2759"/>
<evidence type="ECO:0000259" key="7">
    <source>
        <dbReference type="PROSITE" id="PS50811"/>
    </source>
</evidence>
<keyword evidence="5" id="KW-0539">Nucleus</keyword>
<dbReference type="InterPro" id="IPR036576">
    <property type="entry name" value="WRKY_dom_sf"/>
</dbReference>
<evidence type="ECO:0000256" key="1">
    <source>
        <dbReference type="ARBA" id="ARBA00004123"/>
    </source>
</evidence>
<protein>
    <recommendedName>
        <fullName evidence="7">WRKY domain-containing protein</fullName>
    </recommendedName>
</protein>
<dbReference type="PROSITE" id="PS50811">
    <property type="entry name" value="WRKY"/>
    <property type="match status" value="1"/>
</dbReference>
<proteinExistence type="predicted"/>
<dbReference type="EMBL" id="CM004388">
    <property type="protein sequence ID" value="OAY56443.1"/>
    <property type="molecule type" value="Genomic_DNA"/>
</dbReference>
<gene>
    <name evidence="8" type="ORF">MANES_02G016900v8</name>
</gene>
<dbReference type="Gene3D" id="2.20.25.80">
    <property type="entry name" value="WRKY domain"/>
    <property type="match status" value="1"/>
</dbReference>
<dbReference type="AlphaFoldDB" id="A0A2C9WA08"/>
<feature type="region of interest" description="Disordered" evidence="6">
    <location>
        <begin position="60"/>
        <end position="87"/>
    </location>
</feature>
<dbReference type="GO" id="GO:0006355">
    <property type="term" value="P:regulation of DNA-templated transcription"/>
    <property type="evidence" value="ECO:0000318"/>
    <property type="project" value="GO_Central"/>
</dbReference>
<dbReference type="InterPro" id="IPR044810">
    <property type="entry name" value="WRKY_plant"/>
</dbReference>
<feature type="domain" description="WRKY" evidence="7">
    <location>
        <begin position="98"/>
        <end position="163"/>
    </location>
</feature>
<comment type="caution">
    <text evidence="8">The sequence shown here is derived from an EMBL/GenBank/DDBJ whole genome shotgun (WGS) entry which is preliminary data.</text>
</comment>
<evidence type="ECO:0000256" key="5">
    <source>
        <dbReference type="ARBA" id="ARBA00023242"/>
    </source>
</evidence>
<dbReference type="PANTHER" id="PTHR31221">
    <property type="entry name" value="WRKY TRANSCRIPTION FACTOR PROTEIN 1-RELATED"/>
    <property type="match status" value="1"/>
</dbReference>
<dbReference type="Pfam" id="PF03106">
    <property type="entry name" value="WRKY"/>
    <property type="match status" value="1"/>
</dbReference>
<dbReference type="Gramene" id="Manes.02G016900.1.v8.1">
    <property type="protein sequence ID" value="Manes.02G016900.1.v8.1.CDS"/>
    <property type="gene ID" value="Manes.02G016900.v8.1"/>
</dbReference>
<comment type="subcellular location">
    <subcellularLocation>
        <location evidence="1">Nucleus</location>
    </subcellularLocation>
</comment>
<keyword evidence="9" id="KW-1185">Reference proteome</keyword>
<dbReference type="FunFam" id="2.20.25.80:FF:000003">
    <property type="entry name" value="WRKY transcription factor 57"/>
    <property type="match status" value="1"/>
</dbReference>
<dbReference type="Proteomes" id="UP000091857">
    <property type="component" value="Chromosome 2"/>
</dbReference>
<sequence length="182" mass="20455">MDNGETTPMLTVDDVLKLNPLLPSTSMLPPMATDQLGHDSHLGSDIDWISLLSGSFELGDQNPSPSKARYGENVGTKKKKGGRTKKATPARIAFHTRSADDILDDGYRWRKYGQKAVKNSTHQRSYYRCTQHTCNVKKQIQRLSKDSSIVVTTYEGIHNHPSEKVMESLSPLLRQLQFLSRI</sequence>
<evidence type="ECO:0000256" key="4">
    <source>
        <dbReference type="ARBA" id="ARBA00023163"/>
    </source>
</evidence>
<evidence type="ECO:0000313" key="9">
    <source>
        <dbReference type="Proteomes" id="UP000091857"/>
    </source>
</evidence>
<name>A0A2C9WA08_MANES</name>
<dbReference type="SUPFAM" id="SSF118290">
    <property type="entry name" value="WRKY DNA-binding domain"/>
    <property type="match status" value="1"/>
</dbReference>
<evidence type="ECO:0000256" key="3">
    <source>
        <dbReference type="ARBA" id="ARBA00023125"/>
    </source>
</evidence>
<dbReference type="InterPro" id="IPR003657">
    <property type="entry name" value="WRKY_dom"/>
</dbReference>
<dbReference type="GO" id="GO:0005634">
    <property type="term" value="C:nucleus"/>
    <property type="evidence" value="ECO:0000318"/>
    <property type="project" value="GO_Central"/>
</dbReference>
<dbReference type="SMR" id="A0A2C9WA08"/>
<feature type="compositionally biased region" description="Basic residues" evidence="6">
    <location>
        <begin position="76"/>
        <end position="87"/>
    </location>
</feature>
<dbReference type="PANTHER" id="PTHR31221:SF230">
    <property type="entry name" value="WRKY DOMAIN-CONTAINING PROTEIN"/>
    <property type="match status" value="1"/>
</dbReference>
<dbReference type="GO" id="GO:0003700">
    <property type="term" value="F:DNA-binding transcription factor activity"/>
    <property type="evidence" value="ECO:0000318"/>
    <property type="project" value="GO_Central"/>
</dbReference>
<organism evidence="8 9">
    <name type="scientific">Manihot esculenta</name>
    <name type="common">Cassava</name>
    <name type="synonym">Jatropha manihot</name>
    <dbReference type="NCBI Taxonomy" id="3983"/>
    <lineage>
        <taxon>Eukaryota</taxon>
        <taxon>Viridiplantae</taxon>
        <taxon>Streptophyta</taxon>
        <taxon>Embryophyta</taxon>
        <taxon>Tracheophyta</taxon>
        <taxon>Spermatophyta</taxon>
        <taxon>Magnoliopsida</taxon>
        <taxon>eudicotyledons</taxon>
        <taxon>Gunneridae</taxon>
        <taxon>Pentapetalae</taxon>
        <taxon>rosids</taxon>
        <taxon>fabids</taxon>
        <taxon>Malpighiales</taxon>
        <taxon>Euphorbiaceae</taxon>
        <taxon>Crotonoideae</taxon>
        <taxon>Manihoteae</taxon>
        <taxon>Manihot</taxon>
    </lineage>
</organism>